<name>A0A1H7GKE6_9BACT</name>
<evidence type="ECO:0000313" key="1">
    <source>
        <dbReference type="EMBL" id="SEK36990.1"/>
    </source>
</evidence>
<dbReference type="Proteomes" id="UP000198984">
    <property type="component" value="Unassembled WGS sequence"/>
</dbReference>
<dbReference type="EMBL" id="FOBB01000001">
    <property type="protein sequence ID" value="SEK36990.1"/>
    <property type="molecule type" value="Genomic_DNA"/>
</dbReference>
<organism evidence="1 2">
    <name type="scientific">Chitinophaga rupis</name>
    <dbReference type="NCBI Taxonomy" id="573321"/>
    <lineage>
        <taxon>Bacteria</taxon>
        <taxon>Pseudomonadati</taxon>
        <taxon>Bacteroidota</taxon>
        <taxon>Chitinophagia</taxon>
        <taxon>Chitinophagales</taxon>
        <taxon>Chitinophagaceae</taxon>
        <taxon>Chitinophaga</taxon>
    </lineage>
</organism>
<proteinExistence type="predicted"/>
<keyword evidence="2" id="KW-1185">Reference proteome</keyword>
<accession>A0A1H7GKE6</accession>
<dbReference type="AlphaFoldDB" id="A0A1H7GKE6"/>
<reference evidence="1 2" key="1">
    <citation type="submission" date="2016-10" db="EMBL/GenBank/DDBJ databases">
        <authorList>
            <person name="de Groot N.N."/>
        </authorList>
    </citation>
    <scope>NUCLEOTIDE SEQUENCE [LARGE SCALE GENOMIC DNA]</scope>
    <source>
        <strain evidence="1 2">DSM 21039</strain>
    </source>
</reference>
<dbReference type="RefSeq" id="WP_089906178.1">
    <property type="nucleotide sequence ID" value="NZ_FOBB01000001.1"/>
</dbReference>
<dbReference type="OrthoDB" id="678964at2"/>
<sequence>MGAPSLDSEFMKYWLRLTSIEKESLLSVAKHYVALKDEVGRVGIEQYNQEIAAAMDGIDAGEFYTHEQVTAMSKNWMGGK</sequence>
<evidence type="ECO:0000313" key="2">
    <source>
        <dbReference type="Proteomes" id="UP000198984"/>
    </source>
</evidence>
<gene>
    <name evidence="1" type="ORF">SAMN04488505_10167</name>
</gene>
<protein>
    <submittedName>
        <fullName evidence="1">Uncharacterized protein</fullName>
    </submittedName>
</protein>